<protein>
    <submittedName>
        <fullName evidence="2">Uncharacterized protein</fullName>
    </submittedName>
</protein>
<evidence type="ECO:0000256" key="1">
    <source>
        <dbReference type="SAM" id="MobiDB-lite"/>
    </source>
</evidence>
<dbReference type="AlphaFoldDB" id="A0A329MJ74"/>
<feature type="region of interest" description="Disordered" evidence="1">
    <location>
        <begin position="1"/>
        <end position="29"/>
    </location>
</feature>
<gene>
    <name evidence="2" type="ORF">DQG23_17550</name>
</gene>
<accession>A0A329MJ74</accession>
<reference evidence="2 3" key="1">
    <citation type="journal article" date="2009" name="Int. J. Syst. Evol. Microbiol.">
        <title>Paenibacillus contaminans sp. nov., isolated from a contaminated laboratory plate.</title>
        <authorList>
            <person name="Chou J.H."/>
            <person name="Lee J.H."/>
            <person name="Lin M.C."/>
            <person name="Chang P.S."/>
            <person name="Arun A.B."/>
            <person name="Young C.C."/>
            <person name="Chen W.M."/>
        </authorList>
    </citation>
    <scope>NUCLEOTIDE SEQUENCE [LARGE SCALE GENOMIC DNA]</scope>
    <source>
        <strain evidence="2 3">CKOBP-6</strain>
    </source>
</reference>
<sequence length="69" mass="7590">MLDSGPINGSGGETEKGVPVPVAEGESRPYEEVYTEYAAEATRTLDRSELPQSVQSLVRSYFTEIQPNR</sequence>
<dbReference type="Proteomes" id="UP000250369">
    <property type="component" value="Unassembled WGS sequence"/>
</dbReference>
<organism evidence="2 3">
    <name type="scientific">Paenibacillus contaminans</name>
    <dbReference type="NCBI Taxonomy" id="450362"/>
    <lineage>
        <taxon>Bacteria</taxon>
        <taxon>Bacillati</taxon>
        <taxon>Bacillota</taxon>
        <taxon>Bacilli</taxon>
        <taxon>Bacillales</taxon>
        <taxon>Paenibacillaceae</taxon>
        <taxon>Paenibacillus</taxon>
    </lineage>
</organism>
<comment type="caution">
    <text evidence="2">The sequence shown here is derived from an EMBL/GenBank/DDBJ whole genome shotgun (WGS) entry which is preliminary data.</text>
</comment>
<proteinExistence type="predicted"/>
<evidence type="ECO:0000313" key="2">
    <source>
        <dbReference type="EMBL" id="RAV19750.1"/>
    </source>
</evidence>
<dbReference type="EMBL" id="QMFB01000010">
    <property type="protein sequence ID" value="RAV19750.1"/>
    <property type="molecule type" value="Genomic_DNA"/>
</dbReference>
<keyword evidence="3" id="KW-1185">Reference proteome</keyword>
<name>A0A329MJ74_9BACL</name>
<evidence type="ECO:0000313" key="3">
    <source>
        <dbReference type="Proteomes" id="UP000250369"/>
    </source>
</evidence>